<evidence type="ECO:0000256" key="1">
    <source>
        <dbReference type="SAM" id="MobiDB-lite"/>
    </source>
</evidence>
<dbReference type="Proteomes" id="UP000663829">
    <property type="component" value="Unassembled WGS sequence"/>
</dbReference>
<organism evidence="2 4">
    <name type="scientific">Didymodactylos carnosus</name>
    <dbReference type="NCBI Taxonomy" id="1234261"/>
    <lineage>
        <taxon>Eukaryota</taxon>
        <taxon>Metazoa</taxon>
        <taxon>Spiralia</taxon>
        <taxon>Gnathifera</taxon>
        <taxon>Rotifera</taxon>
        <taxon>Eurotatoria</taxon>
        <taxon>Bdelloidea</taxon>
        <taxon>Philodinida</taxon>
        <taxon>Philodinidae</taxon>
        <taxon>Didymodactylos</taxon>
    </lineage>
</organism>
<gene>
    <name evidence="2" type="ORF">GPM918_LOCUS45476</name>
    <name evidence="3" type="ORF">SRO942_LOCUS48007</name>
</gene>
<protein>
    <submittedName>
        <fullName evidence="2">Uncharacterized protein</fullName>
    </submittedName>
</protein>
<evidence type="ECO:0000313" key="3">
    <source>
        <dbReference type="EMBL" id="CAF4577248.1"/>
    </source>
</evidence>
<name>A0A816ENA2_9BILA</name>
<feature type="compositionally biased region" description="Low complexity" evidence="1">
    <location>
        <begin position="27"/>
        <end position="37"/>
    </location>
</feature>
<reference evidence="2" key="1">
    <citation type="submission" date="2021-02" db="EMBL/GenBank/DDBJ databases">
        <authorList>
            <person name="Nowell W R."/>
        </authorList>
    </citation>
    <scope>NUCLEOTIDE SEQUENCE</scope>
</reference>
<sequence length="56" mass="6296">SNLLFEYITEDKINCLSNVRTSVTVTLSSSDDNNDNNARQKAQLCRQSIDQTSDND</sequence>
<accession>A0A816ENA2</accession>
<feature type="region of interest" description="Disordered" evidence="1">
    <location>
        <begin position="27"/>
        <end position="56"/>
    </location>
</feature>
<feature type="non-terminal residue" evidence="2">
    <location>
        <position position="1"/>
    </location>
</feature>
<comment type="caution">
    <text evidence="2">The sequence shown here is derived from an EMBL/GenBank/DDBJ whole genome shotgun (WGS) entry which is preliminary data.</text>
</comment>
<dbReference type="EMBL" id="CAJOBC010121718">
    <property type="protein sequence ID" value="CAF4577248.1"/>
    <property type="molecule type" value="Genomic_DNA"/>
</dbReference>
<feature type="compositionally biased region" description="Polar residues" evidence="1">
    <location>
        <begin position="45"/>
        <end position="56"/>
    </location>
</feature>
<dbReference type="AlphaFoldDB" id="A0A816ENA2"/>
<proteinExistence type="predicted"/>
<evidence type="ECO:0000313" key="2">
    <source>
        <dbReference type="EMBL" id="CAF1650293.1"/>
    </source>
</evidence>
<dbReference type="Proteomes" id="UP000681722">
    <property type="component" value="Unassembled WGS sequence"/>
</dbReference>
<dbReference type="EMBL" id="CAJNOQ010051160">
    <property type="protein sequence ID" value="CAF1650293.1"/>
    <property type="molecule type" value="Genomic_DNA"/>
</dbReference>
<keyword evidence="4" id="KW-1185">Reference proteome</keyword>
<evidence type="ECO:0000313" key="4">
    <source>
        <dbReference type="Proteomes" id="UP000663829"/>
    </source>
</evidence>